<organism evidence="2 3">
    <name type="scientific">Panicum virgatum</name>
    <name type="common">Blackwell switchgrass</name>
    <dbReference type="NCBI Taxonomy" id="38727"/>
    <lineage>
        <taxon>Eukaryota</taxon>
        <taxon>Viridiplantae</taxon>
        <taxon>Streptophyta</taxon>
        <taxon>Embryophyta</taxon>
        <taxon>Tracheophyta</taxon>
        <taxon>Spermatophyta</taxon>
        <taxon>Magnoliopsida</taxon>
        <taxon>Liliopsida</taxon>
        <taxon>Poales</taxon>
        <taxon>Poaceae</taxon>
        <taxon>PACMAD clade</taxon>
        <taxon>Panicoideae</taxon>
        <taxon>Panicodae</taxon>
        <taxon>Paniceae</taxon>
        <taxon>Panicinae</taxon>
        <taxon>Panicum</taxon>
        <taxon>Panicum sect. Hiantes</taxon>
    </lineage>
</organism>
<dbReference type="EMBL" id="CM029039">
    <property type="protein sequence ID" value="KAG2642663.1"/>
    <property type="molecule type" value="Genomic_DNA"/>
</dbReference>
<name>A0A8T0WDB2_PANVG</name>
<dbReference type="Proteomes" id="UP000823388">
    <property type="component" value="Chromosome 2K"/>
</dbReference>
<keyword evidence="3" id="KW-1185">Reference proteome</keyword>
<accession>A0A8T0WDB2</accession>
<feature type="region of interest" description="Disordered" evidence="1">
    <location>
        <begin position="108"/>
        <end position="147"/>
    </location>
</feature>
<evidence type="ECO:0000256" key="1">
    <source>
        <dbReference type="SAM" id="MobiDB-lite"/>
    </source>
</evidence>
<feature type="compositionally biased region" description="Pro residues" evidence="1">
    <location>
        <begin position="109"/>
        <end position="121"/>
    </location>
</feature>
<dbReference type="AlphaFoldDB" id="A0A8T0WDB2"/>
<reference evidence="2" key="1">
    <citation type="submission" date="2020-05" db="EMBL/GenBank/DDBJ databases">
        <title>WGS assembly of Panicum virgatum.</title>
        <authorList>
            <person name="Lovell J.T."/>
            <person name="Jenkins J."/>
            <person name="Shu S."/>
            <person name="Juenger T.E."/>
            <person name="Schmutz J."/>
        </authorList>
    </citation>
    <scope>NUCLEOTIDE SEQUENCE</scope>
    <source>
        <strain evidence="2">AP13</strain>
    </source>
</reference>
<sequence>MSGCPSFILYCDFGFFCGCGSDPECHPPSPSPPPPPPSYTEVITVVNAPMLPTHPPIPYNQLSLPLSEPHQPLQAPMPPTMVYDTPTLLSQTIPRQCVPFADEVCNSPLPVPRQPEPPRAPADPAADVDPPSLHQGPLEPPRDPKLSMEYYSQEQHQEYFLMEGS</sequence>
<gene>
    <name evidence="2" type="ORF">PVAP13_2KG193791</name>
</gene>
<proteinExistence type="predicted"/>
<feature type="region of interest" description="Disordered" evidence="1">
    <location>
        <begin position="62"/>
        <end position="82"/>
    </location>
</feature>
<protein>
    <submittedName>
        <fullName evidence="2">Uncharacterized protein</fullName>
    </submittedName>
</protein>
<evidence type="ECO:0000313" key="3">
    <source>
        <dbReference type="Proteomes" id="UP000823388"/>
    </source>
</evidence>
<comment type="caution">
    <text evidence="2">The sequence shown here is derived from an EMBL/GenBank/DDBJ whole genome shotgun (WGS) entry which is preliminary data.</text>
</comment>
<evidence type="ECO:0000313" key="2">
    <source>
        <dbReference type="EMBL" id="KAG2642663.1"/>
    </source>
</evidence>
<feature type="compositionally biased region" description="Low complexity" evidence="1">
    <location>
        <begin position="122"/>
        <end position="131"/>
    </location>
</feature>